<protein>
    <submittedName>
        <fullName evidence="4">Tape measure domain-containing protein</fullName>
    </submittedName>
</protein>
<evidence type="ECO:0000259" key="3">
    <source>
        <dbReference type="Pfam" id="PF20155"/>
    </source>
</evidence>
<feature type="coiled-coil region" evidence="1">
    <location>
        <begin position="48"/>
        <end position="82"/>
    </location>
</feature>
<organism evidence="4 5">
    <name type="scientific">Anaerospora hongkongensis</name>
    <dbReference type="NCBI Taxonomy" id="244830"/>
    <lineage>
        <taxon>Bacteria</taxon>
        <taxon>Bacillati</taxon>
        <taxon>Bacillota</taxon>
        <taxon>Negativicutes</taxon>
        <taxon>Selenomonadales</taxon>
        <taxon>Sporomusaceae</taxon>
        <taxon>Anaerospora</taxon>
    </lineage>
</organism>
<keyword evidence="2" id="KW-0472">Membrane</keyword>
<evidence type="ECO:0000256" key="2">
    <source>
        <dbReference type="SAM" id="Phobius"/>
    </source>
</evidence>
<dbReference type="RefSeq" id="WP_132082391.1">
    <property type="nucleotide sequence ID" value="NZ_SLUI01000011.1"/>
</dbReference>
<dbReference type="AlphaFoldDB" id="A0A4R1PUK9"/>
<feature type="transmembrane region" description="Helical" evidence="2">
    <location>
        <begin position="464"/>
        <end position="489"/>
    </location>
</feature>
<keyword evidence="5" id="KW-1185">Reference proteome</keyword>
<name>A0A4R1PUK9_9FIRM</name>
<dbReference type="Pfam" id="PF20155">
    <property type="entry name" value="TMP_3"/>
    <property type="match status" value="1"/>
</dbReference>
<proteinExistence type="predicted"/>
<evidence type="ECO:0000313" key="5">
    <source>
        <dbReference type="Proteomes" id="UP000295063"/>
    </source>
</evidence>
<accession>A0A4R1PUK9</accession>
<reference evidence="4 5" key="1">
    <citation type="submission" date="2019-03" db="EMBL/GenBank/DDBJ databases">
        <title>Genomic Encyclopedia of Type Strains, Phase IV (KMG-IV): sequencing the most valuable type-strain genomes for metagenomic binning, comparative biology and taxonomic classification.</title>
        <authorList>
            <person name="Goeker M."/>
        </authorList>
    </citation>
    <scope>NUCLEOTIDE SEQUENCE [LARGE SCALE GENOMIC DNA]</scope>
    <source>
        <strain evidence="4 5">DSM 15969</strain>
    </source>
</reference>
<dbReference type="Proteomes" id="UP000295063">
    <property type="component" value="Unassembled WGS sequence"/>
</dbReference>
<dbReference type="InterPro" id="IPR013491">
    <property type="entry name" value="Tape_meas_N"/>
</dbReference>
<keyword evidence="2" id="KW-1133">Transmembrane helix</keyword>
<comment type="caution">
    <text evidence="4">The sequence shown here is derived from an EMBL/GenBank/DDBJ whole genome shotgun (WGS) entry which is preliminary data.</text>
</comment>
<dbReference type="NCBIfam" id="TIGR02675">
    <property type="entry name" value="tape_meas_nterm"/>
    <property type="match status" value="1"/>
</dbReference>
<evidence type="ECO:0000256" key="1">
    <source>
        <dbReference type="SAM" id="Coils"/>
    </source>
</evidence>
<dbReference type="OrthoDB" id="1677957at2"/>
<keyword evidence="1" id="KW-0175">Coiled coil</keyword>
<dbReference type="EMBL" id="SLUI01000011">
    <property type="protein sequence ID" value="TCL35651.1"/>
    <property type="molecule type" value="Genomic_DNA"/>
</dbReference>
<sequence length="692" mass="73824">MATIRTAIQLQDGMTSVIRPMINALNICTSSFEAMQNASNHAVNTANISAARAELSRASIAMNTVEQEIREADAAQKQLNNDIHQGQAAASGLAGSLKNAATAIITAVGANKVIKLSDTVAQTTARLDLMNDKQQTTVELQEKIFQSAERARGVYQSTADAVSKLGMQAAQAFSSNDELIAFAEQLNKTFVIAGASAVGVDSVMLQLTQSMAAGKLQGEELNAVLDNAQPIVANIQRYLQNVQGFPKSTTDNIKQLASDGVITAQIIKNAMFYAADETNAKFAAMPKTFGQVWNSVENRTLKAFQPVLQMINTVANSKGFESLVTGGINAVVTLGNVAAKTFNEIAFVSGVVANNWSMLAPIVWGSVAAYAAYKSAVIGVAVVEGISNSIKLAGTLVSYARSAALGTELSATAAATAAQWGLNTAILACPVTWIVVGIIAITAVIYLAVAAVNKFAGTSYSATGIIMGSFYALGNFIMNIIIFLINSWISFVEFFINVFDNPLYSTKQLFVSWGNGILDIVSTIASAIDKVFGTNMKNAVTSLKSQMSGWVGEMPNNYKVLGKLQMTNLDEAYKSAYDVGNQFANRFDLSKIGSQGFDLGLDLSKFGNDMASTAANTGKMKDSLDISEEDLKYMRDVAEQEVINRYTTAQIKVEMGGVQNTVSSNVDLDGMMTYFKDTLIETMQTAAEGVHE</sequence>
<keyword evidence="2" id="KW-0812">Transmembrane</keyword>
<feature type="transmembrane region" description="Helical" evidence="2">
    <location>
        <begin position="431"/>
        <end position="452"/>
    </location>
</feature>
<feature type="domain" description="Tape measure protein N-terminal" evidence="3">
    <location>
        <begin position="112"/>
        <end position="304"/>
    </location>
</feature>
<evidence type="ECO:0000313" key="4">
    <source>
        <dbReference type="EMBL" id="TCL35651.1"/>
    </source>
</evidence>
<gene>
    <name evidence="4" type="ORF">EV210_111117</name>
</gene>